<keyword evidence="3" id="KW-1185">Reference proteome</keyword>
<accession>A0A4R3J666</accession>
<organism evidence="2 3">
    <name type="scientific">Varunaivibrio sulfuroxidans</name>
    <dbReference type="NCBI Taxonomy" id="1773489"/>
    <lineage>
        <taxon>Bacteria</taxon>
        <taxon>Pseudomonadati</taxon>
        <taxon>Pseudomonadota</taxon>
        <taxon>Alphaproteobacteria</taxon>
        <taxon>Rhodospirillales</taxon>
        <taxon>Magnetovibrionaceae</taxon>
        <taxon>Varunaivibrio</taxon>
    </lineage>
</organism>
<proteinExistence type="predicted"/>
<protein>
    <submittedName>
        <fullName evidence="2">Uncharacterized protein</fullName>
    </submittedName>
</protein>
<reference evidence="2 3" key="1">
    <citation type="submission" date="2019-03" db="EMBL/GenBank/DDBJ databases">
        <title>Genomic Encyclopedia of Type Strains, Phase IV (KMG-IV): sequencing the most valuable type-strain genomes for metagenomic binning, comparative biology and taxonomic classification.</title>
        <authorList>
            <person name="Goeker M."/>
        </authorList>
    </citation>
    <scope>NUCLEOTIDE SEQUENCE [LARGE SCALE GENOMIC DNA]</scope>
    <source>
        <strain evidence="2 3">DSM 101688</strain>
    </source>
</reference>
<evidence type="ECO:0000256" key="1">
    <source>
        <dbReference type="SAM" id="Coils"/>
    </source>
</evidence>
<dbReference type="InterPro" id="IPR053842">
    <property type="entry name" value="NikA-like"/>
</dbReference>
<dbReference type="RefSeq" id="WP_165886371.1">
    <property type="nucleotide sequence ID" value="NZ_CP119676.1"/>
</dbReference>
<dbReference type="AlphaFoldDB" id="A0A4R3J666"/>
<dbReference type="Proteomes" id="UP000295304">
    <property type="component" value="Unassembled WGS sequence"/>
</dbReference>
<evidence type="ECO:0000313" key="2">
    <source>
        <dbReference type="EMBL" id="TCS60847.1"/>
    </source>
</evidence>
<comment type="caution">
    <text evidence="2">The sequence shown here is derived from an EMBL/GenBank/DDBJ whole genome shotgun (WGS) entry which is preliminary data.</text>
</comment>
<sequence>MPAKNRVLIGAWITPEEKDELAALARQARLNVSELERRLATGRAKRSIA</sequence>
<dbReference type="Pfam" id="PF21983">
    <property type="entry name" value="NikA-like"/>
    <property type="match status" value="1"/>
</dbReference>
<keyword evidence="1" id="KW-0175">Coiled coil</keyword>
<feature type="coiled-coil region" evidence="1">
    <location>
        <begin position="18"/>
        <end position="45"/>
    </location>
</feature>
<dbReference type="EMBL" id="SLZW01000009">
    <property type="protein sequence ID" value="TCS60847.1"/>
    <property type="molecule type" value="Genomic_DNA"/>
</dbReference>
<name>A0A4R3J666_9PROT</name>
<gene>
    <name evidence="2" type="ORF">EDD55_1097</name>
</gene>
<evidence type="ECO:0000313" key="3">
    <source>
        <dbReference type="Proteomes" id="UP000295304"/>
    </source>
</evidence>